<evidence type="ECO:0000259" key="2">
    <source>
        <dbReference type="Pfam" id="PF12089"/>
    </source>
</evidence>
<accession>A0A6J6J4U1</accession>
<keyword evidence="1" id="KW-0472">Membrane</keyword>
<name>A0A6J6J4U1_9ZZZZ</name>
<organism evidence="3">
    <name type="scientific">freshwater metagenome</name>
    <dbReference type="NCBI Taxonomy" id="449393"/>
    <lineage>
        <taxon>unclassified sequences</taxon>
        <taxon>metagenomes</taxon>
        <taxon>ecological metagenomes</taxon>
    </lineage>
</organism>
<evidence type="ECO:0000313" key="3">
    <source>
        <dbReference type="EMBL" id="CAB4631129.1"/>
    </source>
</evidence>
<reference evidence="3" key="1">
    <citation type="submission" date="2020-05" db="EMBL/GenBank/DDBJ databases">
        <authorList>
            <person name="Chiriac C."/>
            <person name="Salcher M."/>
            <person name="Ghai R."/>
            <person name="Kavagutti S V."/>
        </authorList>
    </citation>
    <scope>NUCLEOTIDE SEQUENCE</scope>
</reference>
<gene>
    <name evidence="3" type="ORF">UFOPK2032_00611</name>
</gene>
<proteinExistence type="predicted"/>
<feature type="domain" description="DUF3566" evidence="2">
    <location>
        <begin position="20"/>
        <end position="134"/>
    </location>
</feature>
<sequence length="136" mass="14372">MSDAQSRKSRFGYRAPAAQKQVQLKLVKIEVWSAIKAGFFITFAAGIATLVGFFAIWLIVGQIGLFASLNSLLAGVFGDGGVDIEQELSLPRVMSFAGTLAIVNIILGTALAGIYAMIFNVIGRITGGIAVSFTNN</sequence>
<dbReference type="AlphaFoldDB" id="A0A6J6J4U1"/>
<dbReference type="InterPro" id="IPR021949">
    <property type="entry name" value="DUF3566_TM"/>
</dbReference>
<feature type="transmembrane region" description="Helical" evidence="1">
    <location>
        <begin position="37"/>
        <end position="60"/>
    </location>
</feature>
<feature type="transmembrane region" description="Helical" evidence="1">
    <location>
        <begin position="96"/>
        <end position="118"/>
    </location>
</feature>
<dbReference type="EMBL" id="CAEZVM010000016">
    <property type="protein sequence ID" value="CAB4631129.1"/>
    <property type="molecule type" value="Genomic_DNA"/>
</dbReference>
<keyword evidence="1" id="KW-0812">Transmembrane</keyword>
<protein>
    <submittedName>
        <fullName evidence="3">Unannotated protein</fullName>
    </submittedName>
</protein>
<dbReference type="Pfam" id="PF12089">
    <property type="entry name" value="DUF3566"/>
    <property type="match status" value="1"/>
</dbReference>
<keyword evidence="1" id="KW-1133">Transmembrane helix</keyword>
<evidence type="ECO:0000256" key="1">
    <source>
        <dbReference type="SAM" id="Phobius"/>
    </source>
</evidence>